<dbReference type="Proteomes" id="UP000026961">
    <property type="component" value="Chromosome 2"/>
</dbReference>
<dbReference type="EnsemblPlants" id="OGLUM02G24200.1">
    <property type="protein sequence ID" value="OGLUM02G24200.1"/>
    <property type="gene ID" value="OGLUM02G24200"/>
</dbReference>
<accession>A0A0D9YUV3</accession>
<protein>
    <recommendedName>
        <fullName evidence="3">NB-ARC domain-containing protein</fullName>
    </recommendedName>
</protein>
<reference evidence="1" key="2">
    <citation type="submission" date="2018-05" db="EMBL/GenBank/DDBJ databases">
        <title>OgluRS3 (Oryza glumaepatula Reference Sequence Version 3).</title>
        <authorList>
            <person name="Zhang J."/>
            <person name="Kudrna D."/>
            <person name="Lee S."/>
            <person name="Talag J."/>
            <person name="Welchert J."/>
            <person name="Wing R.A."/>
        </authorList>
    </citation>
    <scope>NUCLEOTIDE SEQUENCE [LARGE SCALE GENOMIC DNA]</scope>
</reference>
<evidence type="ECO:0008006" key="3">
    <source>
        <dbReference type="Google" id="ProtNLM"/>
    </source>
</evidence>
<dbReference type="HOGENOM" id="CLU_922482_0_0_1"/>
<evidence type="ECO:0000313" key="2">
    <source>
        <dbReference type="Proteomes" id="UP000026961"/>
    </source>
</evidence>
<evidence type="ECO:0000313" key="1">
    <source>
        <dbReference type="EnsemblPlants" id="OGLUM02G24200.1"/>
    </source>
</evidence>
<name>A0A0D9YUV3_9ORYZ</name>
<dbReference type="Gramene" id="OGLUM02G24200.1">
    <property type="protein sequence ID" value="OGLUM02G24200.1"/>
    <property type="gene ID" value="OGLUM02G24200"/>
</dbReference>
<organism evidence="1">
    <name type="scientific">Oryza glumipatula</name>
    <dbReference type="NCBI Taxonomy" id="40148"/>
    <lineage>
        <taxon>Eukaryota</taxon>
        <taxon>Viridiplantae</taxon>
        <taxon>Streptophyta</taxon>
        <taxon>Embryophyta</taxon>
        <taxon>Tracheophyta</taxon>
        <taxon>Spermatophyta</taxon>
        <taxon>Magnoliopsida</taxon>
        <taxon>Liliopsida</taxon>
        <taxon>Poales</taxon>
        <taxon>Poaceae</taxon>
        <taxon>BOP clade</taxon>
        <taxon>Oryzoideae</taxon>
        <taxon>Oryzeae</taxon>
        <taxon>Oryzinae</taxon>
        <taxon>Oryza</taxon>
    </lineage>
</organism>
<dbReference type="PANTHER" id="PTHR33377:SF111">
    <property type="entry name" value="OS01G0355700 PROTEIN"/>
    <property type="match status" value="1"/>
</dbReference>
<dbReference type="AlphaFoldDB" id="A0A0D9YUV3"/>
<reference evidence="1" key="1">
    <citation type="submission" date="2015-04" db="UniProtKB">
        <authorList>
            <consortium name="EnsemblPlants"/>
        </authorList>
    </citation>
    <scope>IDENTIFICATION</scope>
</reference>
<dbReference type="PANTHER" id="PTHR33377">
    <property type="entry name" value="OS10G0134700 PROTEIN-RELATED"/>
    <property type="match status" value="1"/>
</dbReference>
<sequence length="299" mass="34352">MCYRWVPWRVSINTERCVSIRRHDEKELNIAFLLKDDEAAAHVGILPIIGPRGTGKSTPHTRCLPVHAHFTVIERFGLYNVLLHLHTAGAAVAATMDTSSRSMEDHRIRHYLDVVRNIAQQERFARNRSLLMARWSKVVITSEHDRIAGFDVMEEAIRTKNKMSKEECWYHFKAFALCGEADDLTIADRGRPERVVPTHKRFWCVILQRLVDHMINTDMDYVQEFVRIGQIAVKLVLPMHLMLQGCSITKQEGFDSQFGPELSHMAGEIAYSCRGDDSGYVDVIPCRSRTPSFEIYKHS</sequence>
<keyword evidence="2" id="KW-1185">Reference proteome</keyword>
<proteinExistence type="predicted"/>